<keyword evidence="3" id="KW-1185">Reference proteome</keyword>
<organism evidence="2 3">
    <name type="scientific">Lepeophtheirus salmonis</name>
    <name type="common">Salmon louse</name>
    <name type="synonym">Caligus salmonis</name>
    <dbReference type="NCBI Taxonomy" id="72036"/>
    <lineage>
        <taxon>Eukaryota</taxon>
        <taxon>Metazoa</taxon>
        <taxon>Ecdysozoa</taxon>
        <taxon>Arthropoda</taxon>
        <taxon>Crustacea</taxon>
        <taxon>Multicrustacea</taxon>
        <taxon>Hexanauplia</taxon>
        <taxon>Copepoda</taxon>
        <taxon>Siphonostomatoida</taxon>
        <taxon>Caligidae</taxon>
        <taxon>Lepeophtheirus</taxon>
    </lineage>
</organism>
<evidence type="ECO:0000313" key="3">
    <source>
        <dbReference type="Proteomes" id="UP000675881"/>
    </source>
</evidence>
<dbReference type="Proteomes" id="UP000675881">
    <property type="component" value="Chromosome 14"/>
</dbReference>
<dbReference type="PANTHER" id="PTHR48208">
    <property type="entry name" value="CENTROMERE PROTEIN I"/>
    <property type="match status" value="1"/>
</dbReference>
<feature type="compositionally biased region" description="Basic residues" evidence="1">
    <location>
        <begin position="763"/>
        <end position="775"/>
    </location>
</feature>
<dbReference type="PANTHER" id="PTHR48208:SF2">
    <property type="entry name" value="CENTROMERE PROTEIN I"/>
    <property type="match status" value="1"/>
</dbReference>
<dbReference type="GO" id="GO:0034080">
    <property type="term" value="P:CENP-A containing chromatin assembly"/>
    <property type="evidence" value="ECO:0007669"/>
    <property type="project" value="TreeGrafter"/>
</dbReference>
<dbReference type="OrthoDB" id="6347512at2759"/>
<evidence type="ECO:0000313" key="2">
    <source>
        <dbReference type="EMBL" id="CAF2853051.1"/>
    </source>
</evidence>
<name>A0A7R8H4R9_LEPSM</name>
<dbReference type="GO" id="GO:0000070">
    <property type="term" value="P:mitotic sister chromatid segregation"/>
    <property type="evidence" value="ECO:0007669"/>
    <property type="project" value="TreeGrafter"/>
</dbReference>
<dbReference type="EMBL" id="HG994593">
    <property type="protein sequence ID" value="CAF2853051.1"/>
    <property type="molecule type" value="Genomic_DNA"/>
</dbReference>
<feature type="compositionally biased region" description="Low complexity" evidence="1">
    <location>
        <begin position="750"/>
        <end position="759"/>
    </location>
</feature>
<dbReference type="GO" id="GO:0000939">
    <property type="term" value="C:inner kinetochore"/>
    <property type="evidence" value="ECO:0007669"/>
    <property type="project" value="TreeGrafter"/>
</dbReference>
<accession>A0A7R8H4R9</accession>
<dbReference type="AlphaFoldDB" id="A0A7R8H4R9"/>
<feature type="region of interest" description="Disordered" evidence="1">
    <location>
        <begin position="750"/>
        <end position="775"/>
    </location>
</feature>
<protein>
    <submittedName>
        <fullName evidence="2">(salmon louse) hypothetical protein</fullName>
    </submittedName>
</protein>
<reference evidence="2" key="1">
    <citation type="submission" date="2021-02" db="EMBL/GenBank/DDBJ databases">
        <authorList>
            <person name="Bekaert M."/>
        </authorList>
    </citation>
    <scope>NUCLEOTIDE SEQUENCE</scope>
    <source>
        <strain evidence="2">IoA-00</strain>
    </source>
</reference>
<sequence>MTRKRLTQEEIALILEVDESEEESDYENDVDESMTEIVADKNDLQQDMRLVNEVDDSISEDDFPLAELLQTPNTKNVRTIDMRPDHPPPDETFSREALLDIFRNGTFKRVTECVEELQRRDCLDNEVLDAQITYICRTIRHKNLKKFSKSFFYALVPSESVAPSTTLNLILWAFKVNQESCYLMVFQWVICLLKYSLISLEGIAPLYEILLHRLVVMSPGVAPYLLKILLRITVFNETLFYTGKSLVKVNWRYYYDKKNEFDLKFAKYWDSKRRDYHESLLSENALFEASTLNIFEPHRLNICELTVYRNENGLYNIFNCFTMRQFYANIHNMTVPDRSLCILDSPQLYLFLLVRKDSREILERFSLALYDKLVNDFIETEANVRELQNTREKNASFLRKIFRLQSFFQESLPVVNKFLSEYFSYNWDGESYFLEILQLISHIQITDFDELFDCILSPIHSHYVNSFSFPQKLSMLSIVKELIVFWIQSEVPRITLDSQKPTVFPRANLTHINPYSSLLEITSFFRSLVDLGFDQCAQDRDFFLNEIFMMYKMITKVVINNRIPLKPEPPISFGYISLCSTNPLILSNLMEFIILLRKEILPICKEIATSTSENSNCVKIAAQQIRDSEFLNTLTKDILAVISIANVHLNRNQSLFKQQCWQIDDEKYRNQLNIISHIAFLGNSSKFVEKYSREHKVNVQSVVQDLYNRDSDVYNAYLLYLEAYFPHIVEFLRIFEAPKKKSFFNSTVVSSSSGVSSMSPKTISKRRSRRVNKKY</sequence>
<proteinExistence type="predicted"/>
<gene>
    <name evidence="2" type="ORF">LSAA_5211</name>
</gene>
<evidence type="ECO:0000256" key="1">
    <source>
        <dbReference type="SAM" id="MobiDB-lite"/>
    </source>
</evidence>